<dbReference type="EMBL" id="LAZR01041662">
    <property type="protein sequence ID" value="KKL11416.1"/>
    <property type="molecule type" value="Genomic_DNA"/>
</dbReference>
<accession>A0A0F9D0R3</accession>
<dbReference type="AlphaFoldDB" id="A0A0F9D0R3"/>
<feature type="compositionally biased region" description="Polar residues" evidence="1">
    <location>
        <begin position="127"/>
        <end position="137"/>
    </location>
</feature>
<gene>
    <name evidence="2" type="ORF">LCGC14_2546040</name>
</gene>
<sequence length="137" mass="14124">MSRKARSNYIEAALGILTELGGGPLSSKDLVKIAQERGLVGTTTYVYHNMLRKVRDSGLFDTTVRGQITLLPTSEPIAEETAGPGTAPSAGAPAAVISEILSSDFPGTSVPVGGEETDPDDVPILPTSRTSTSLGGP</sequence>
<organism evidence="2">
    <name type="scientific">marine sediment metagenome</name>
    <dbReference type="NCBI Taxonomy" id="412755"/>
    <lineage>
        <taxon>unclassified sequences</taxon>
        <taxon>metagenomes</taxon>
        <taxon>ecological metagenomes</taxon>
    </lineage>
</organism>
<protein>
    <submittedName>
        <fullName evidence="2">Uncharacterized protein</fullName>
    </submittedName>
</protein>
<evidence type="ECO:0000256" key="1">
    <source>
        <dbReference type="SAM" id="MobiDB-lite"/>
    </source>
</evidence>
<comment type="caution">
    <text evidence="2">The sequence shown here is derived from an EMBL/GenBank/DDBJ whole genome shotgun (WGS) entry which is preliminary data.</text>
</comment>
<feature type="region of interest" description="Disordered" evidence="1">
    <location>
        <begin position="106"/>
        <end position="137"/>
    </location>
</feature>
<evidence type="ECO:0000313" key="2">
    <source>
        <dbReference type="EMBL" id="KKL11416.1"/>
    </source>
</evidence>
<proteinExistence type="predicted"/>
<reference evidence="2" key="1">
    <citation type="journal article" date="2015" name="Nature">
        <title>Complex archaea that bridge the gap between prokaryotes and eukaryotes.</title>
        <authorList>
            <person name="Spang A."/>
            <person name="Saw J.H."/>
            <person name="Jorgensen S.L."/>
            <person name="Zaremba-Niedzwiedzka K."/>
            <person name="Martijn J."/>
            <person name="Lind A.E."/>
            <person name="van Eijk R."/>
            <person name="Schleper C."/>
            <person name="Guy L."/>
            <person name="Ettema T.J."/>
        </authorList>
    </citation>
    <scope>NUCLEOTIDE SEQUENCE</scope>
</reference>
<name>A0A0F9D0R3_9ZZZZ</name>